<name>A0A6C0B8T8_9ZZZZ</name>
<evidence type="ECO:0000313" key="2">
    <source>
        <dbReference type="EMBL" id="QHS88516.1"/>
    </source>
</evidence>
<dbReference type="AlphaFoldDB" id="A0A6C0B8T8"/>
<proteinExistence type="predicted"/>
<protein>
    <submittedName>
        <fullName evidence="2">Uncharacterized protein</fullName>
    </submittedName>
</protein>
<feature type="region of interest" description="Disordered" evidence="1">
    <location>
        <begin position="1"/>
        <end position="27"/>
    </location>
</feature>
<accession>A0A6C0B8T8</accession>
<evidence type="ECO:0000256" key="1">
    <source>
        <dbReference type="SAM" id="MobiDB-lite"/>
    </source>
</evidence>
<organism evidence="2">
    <name type="scientific">viral metagenome</name>
    <dbReference type="NCBI Taxonomy" id="1070528"/>
    <lineage>
        <taxon>unclassified sequences</taxon>
        <taxon>metagenomes</taxon>
        <taxon>organismal metagenomes</taxon>
    </lineage>
</organism>
<dbReference type="EMBL" id="MN739098">
    <property type="protein sequence ID" value="QHS88516.1"/>
    <property type="molecule type" value="Genomic_DNA"/>
</dbReference>
<reference evidence="2" key="1">
    <citation type="journal article" date="2020" name="Nature">
        <title>Giant virus diversity and host interactions through global metagenomics.</title>
        <authorList>
            <person name="Schulz F."/>
            <person name="Roux S."/>
            <person name="Paez-Espino D."/>
            <person name="Jungbluth S."/>
            <person name="Walsh D.A."/>
            <person name="Denef V.J."/>
            <person name="McMahon K.D."/>
            <person name="Konstantinidis K.T."/>
            <person name="Eloe-Fadrosh E.A."/>
            <person name="Kyrpides N.C."/>
            <person name="Woyke T."/>
        </authorList>
    </citation>
    <scope>NUCLEOTIDE SEQUENCE</scope>
    <source>
        <strain evidence="2">GVMAG-M-3300010158-55</strain>
    </source>
</reference>
<sequence>MYKGKHTPTMTNGIHKDWESLPPLQNPDTLKEQTCSMVTEEEFDFMPISLNLPPKMVRCREKTLFTEEEYKKMEHERFYSKVDPSAIEDIDEWTTTFQAQEERDRRLNEAQKQKRVAHL</sequence>